<feature type="signal peptide" evidence="1">
    <location>
        <begin position="1"/>
        <end position="24"/>
    </location>
</feature>
<feature type="chain" id="PRO_5001495988" evidence="1">
    <location>
        <begin position="25"/>
        <end position="133"/>
    </location>
</feature>
<dbReference type="SUPFAM" id="SSF49503">
    <property type="entry name" value="Cupredoxins"/>
    <property type="match status" value="1"/>
</dbReference>
<dbReference type="AlphaFoldDB" id="A0A017HMR5"/>
<dbReference type="InterPro" id="IPR028096">
    <property type="entry name" value="EfeO_Cupredoxin"/>
</dbReference>
<name>A0A017HMR5_9RHOB</name>
<evidence type="ECO:0000313" key="4">
    <source>
        <dbReference type="Proteomes" id="UP000019666"/>
    </source>
</evidence>
<protein>
    <submittedName>
        <fullName evidence="3">Copper binding protein, plastocyanin/azurin family</fullName>
    </submittedName>
</protein>
<evidence type="ECO:0000313" key="3">
    <source>
        <dbReference type="EMBL" id="EYD75039.1"/>
    </source>
</evidence>
<dbReference type="CDD" id="cd13921">
    <property type="entry name" value="Amicyanin"/>
    <property type="match status" value="1"/>
</dbReference>
<dbReference type="RefSeq" id="WP_051521153.1">
    <property type="nucleotide sequence ID" value="NZ_KK088564.1"/>
</dbReference>
<comment type="caution">
    <text evidence="3">The sequence shown here is derived from an EMBL/GenBank/DDBJ whole genome shotgun (WGS) entry which is preliminary data.</text>
</comment>
<dbReference type="PANTHER" id="PTHR36507:SF1">
    <property type="entry name" value="BLL1555 PROTEIN"/>
    <property type="match status" value="1"/>
</dbReference>
<dbReference type="Proteomes" id="UP000019666">
    <property type="component" value="Unassembled WGS sequence"/>
</dbReference>
<dbReference type="EMBL" id="AOSK01000094">
    <property type="protein sequence ID" value="EYD75039.1"/>
    <property type="molecule type" value="Genomic_DNA"/>
</dbReference>
<dbReference type="STRING" id="442562.Rumeso_03367"/>
<feature type="domain" description="EfeO-type cupredoxin-like" evidence="2">
    <location>
        <begin position="52"/>
        <end position="132"/>
    </location>
</feature>
<accession>A0A017HMR5</accession>
<dbReference type="Pfam" id="PF13473">
    <property type="entry name" value="Cupredoxin_1"/>
    <property type="match status" value="1"/>
</dbReference>
<dbReference type="HOGENOM" id="CLU_084115_2_1_5"/>
<dbReference type="InterPro" id="IPR035668">
    <property type="entry name" value="Amicyanin"/>
</dbReference>
<reference evidence="3 4" key="1">
    <citation type="submission" date="2013-02" db="EMBL/GenBank/DDBJ databases">
        <authorList>
            <person name="Fiebig A."/>
            <person name="Goeker M."/>
            <person name="Klenk H.-P.P."/>
        </authorList>
    </citation>
    <scope>NUCLEOTIDE SEQUENCE [LARGE SCALE GENOMIC DNA]</scope>
    <source>
        <strain evidence="3 4">DSM 19309</strain>
    </source>
</reference>
<organism evidence="3 4">
    <name type="scientific">Rubellimicrobium mesophilum DSM 19309</name>
    <dbReference type="NCBI Taxonomy" id="442562"/>
    <lineage>
        <taxon>Bacteria</taxon>
        <taxon>Pseudomonadati</taxon>
        <taxon>Pseudomonadota</taxon>
        <taxon>Alphaproteobacteria</taxon>
        <taxon>Rhodobacterales</taxon>
        <taxon>Roseobacteraceae</taxon>
        <taxon>Rubellimicrobium</taxon>
    </lineage>
</organism>
<dbReference type="PANTHER" id="PTHR36507">
    <property type="entry name" value="BLL1555 PROTEIN"/>
    <property type="match status" value="1"/>
</dbReference>
<dbReference type="InterPro" id="IPR008972">
    <property type="entry name" value="Cupredoxin"/>
</dbReference>
<keyword evidence="1" id="KW-0732">Signal</keyword>
<evidence type="ECO:0000256" key="1">
    <source>
        <dbReference type="SAM" id="SignalP"/>
    </source>
</evidence>
<sequence length="133" mass="13749">MSSLTRRVLLVQGLLGAAALPALAQGYGQMGGDGRAGTASGQDASVQGDMASVATVTIRDRAFNPPSLTVAVGQPVRFVNEDGVTHTITADDGAFDVEDMTPGRAVRLTFPAPGTYAYHCEIHPMMTGTLTIA</sequence>
<evidence type="ECO:0000259" key="2">
    <source>
        <dbReference type="Pfam" id="PF13473"/>
    </source>
</evidence>
<keyword evidence="4" id="KW-1185">Reference proteome</keyword>
<gene>
    <name evidence="3" type="ORF">Rumeso_03367</name>
</gene>
<dbReference type="Gene3D" id="2.60.40.420">
    <property type="entry name" value="Cupredoxins - blue copper proteins"/>
    <property type="match status" value="1"/>
</dbReference>
<proteinExistence type="predicted"/>
<dbReference type="InterPro" id="IPR052721">
    <property type="entry name" value="ET_Amicyanin"/>
</dbReference>